<dbReference type="EMBL" id="CP104874">
    <property type="protein sequence ID" value="WWF04605.1"/>
    <property type="molecule type" value="Genomic_DNA"/>
</dbReference>
<feature type="domain" description="DUF403" evidence="1">
    <location>
        <begin position="1"/>
        <end position="293"/>
    </location>
</feature>
<dbReference type="InterPro" id="IPR051680">
    <property type="entry name" value="ATP-dep_Glu-Cys_Ligase-2"/>
</dbReference>
<dbReference type="Pfam" id="PF04168">
    <property type="entry name" value="Alpha-E"/>
    <property type="match status" value="1"/>
</dbReference>
<sequence>MLSRIADSLFWIGRYIERADGTARIVDVLRLQLLEDPAADEQTACTMVLRGIMGYDDVGEVDYADTSRMLVFDAGNPNAVSGSWHAARENARRARETVSTEMWEAINTTYHRWNSFTPGPATQYHLGWVRERSALLDGLTDTTMSHDDAWDFLVLGRALERADMTARLVATGASDLGPGWGQVLASCGAQQAMLRTMRGVVTDRTAAAFLTLDRRFPRSVIAALKEAEERLINLSPDKDRVGFSDEGRRILGQIRTSLEFSNPDTVLHDLPERMQLVQEAVMAASDAIGARYFLSAPVQEWMGEVV</sequence>
<accession>A0ABZ2FCZ4</accession>
<dbReference type="RefSeq" id="WP_068322911.1">
    <property type="nucleotide sequence ID" value="NZ_CP104874.1"/>
</dbReference>
<dbReference type="Proteomes" id="UP001381003">
    <property type="component" value="Chromosome"/>
</dbReference>
<name>A0ABZ2FCZ4_9MICO</name>
<dbReference type="InterPro" id="IPR007296">
    <property type="entry name" value="DUF403"/>
</dbReference>
<proteinExistence type="predicted"/>
<dbReference type="PANTHER" id="PTHR34595:SF7">
    <property type="entry name" value="SLL1039 PROTEIN"/>
    <property type="match status" value="1"/>
</dbReference>
<evidence type="ECO:0000313" key="2">
    <source>
        <dbReference type="EMBL" id="WWF04605.1"/>
    </source>
</evidence>
<evidence type="ECO:0000313" key="3">
    <source>
        <dbReference type="Proteomes" id="UP001381003"/>
    </source>
</evidence>
<reference evidence="2 3" key="1">
    <citation type="submission" date="2022-09" db="EMBL/GenBank/DDBJ databases">
        <title>Complete genome sequence of Janibacter terrae strain COS04-44, PCL-degrading bacteria isolated from oil spilled coast.</title>
        <authorList>
            <person name="Park H."/>
            <person name="Kim J.Y."/>
            <person name="An S.H."/>
            <person name="Lee C.M."/>
            <person name="Weon H.-Y."/>
        </authorList>
    </citation>
    <scope>NUCLEOTIDE SEQUENCE [LARGE SCALE GENOMIC DNA]</scope>
    <source>
        <strain evidence="2 3">COS04-44</strain>
    </source>
</reference>
<dbReference type="PANTHER" id="PTHR34595">
    <property type="entry name" value="BLR5612 PROTEIN"/>
    <property type="match status" value="1"/>
</dbReference>
<organism evidence="2 3">
    <name type="scientific">Janibacter terrae</name>
    <dbReference type="NCBI Taxonomy" id="103817"/>
    <lineage>
        <taxon>Bacteria</taxon>
        <taxon>Bacillati</taxon>
        <taxon>Actinomycetota</taxon>
        <taxon>Actinomycetes</taxon>
        <taxon>Micrococcales</taxon>
        <taxon>Intrasporangiaceae</taxon>
        <taxon>Janibacter</taxon>
    </lineage>
</organism>
<keyword evidence="3" id="KW-1185">Reference proteome</keyword>
<gene>
    <name evidence="2" type="ORF">N5P18_13050</name>
</gene>
<protein>
    <submittedName>
        <fullName evidence="2">Alpha-E domain-containing protein</fullName>
    </submittedName>
</protein>
<evidence type="ECO:0000259" key="1">
    <source>
        <dbReference type="Pfam" id="PF04168"/>
    </source>
</evidence>